<evidence type="ECO:0000256" key="4">
    <source>
        <dbReference type="ARBA" id="ARBA00022692"/>
    </source>
</evidence>
<keyword evidence="10" id="KW-1185">Reference proteome</keyword>
<keyword evidence="2 9" id="KW-0328">Glycosyltransferase</keyword>
<dbReference type="Gene3D" id="3.90.550.10">
    <property type="entry name" value="Spore Coat Polysaccharide Biosynthesis Protein SpsA, Chain A"/>
    <property type="match status" value="1"/>
</dbReference>
<keyword evidence="5" id="KW-0448">Lipopolysaccharide biosynthesis</keyword>
<evidence type="ECO:0000256" key="1">
    <source>
        <dbReference type="ARBA" id="ARBA00022475"/>
    </source>
</evidence>
<keyword evidence="6" id="KW-1133">Transmembrane helix</keyword>
<evidence type="ECO:0000256" key="2">
    <source>
        <dbReference type="ARBA" id="ARBA00022676"/>
    </source>
</evidence>
<dbReference type="InterPro" id="IPR001173">
    <property type="entry name" value="Glyco_trans_2-like"/>
</dbReference>
<evidence type="ECO:0000313" key="9">
    <source>
        <dbReference type="EMBL" id="GHB28640.1"/>
    </source>
</evidence>
<dbReference type="PANTHER" id="PTHR48090:SF3">
    <property type="entry name" value="UNDECAPRENYL-PHOSPHATE 4-DEOXY-4-FORMAMIDO-L-ARABINOSE TRANSFERASE"/>
    <property type="match status" value="1"/>
</dbReference>
<gene>
    <name evidence="9" type="ORF">GCM10009038_29430</name>
</gene>
<evidence type="ECO:0000256" key="3">
    <source>
        <dbReference type="ARBA" id="ARBA00022679"/>
    </source>
</evidence>
<dbReference type="Pfam" id="PF00535">
    <property type="entry name" value="Glycos_transf_2"/>
    <property type="match status" value="1"/>
</dbReference>
<reference evidence="10" key="1">
    <citation type="journal article" date="2019" name="Int. J. Syst. Evol. Microbiol.">
        <title>The Global Catalogue of Microorganisms (GCM) 10K type strain sequencing project: providing services to taxonomists for standard genome sequencing and annotation.</title>
        <authorList>
            <consortium name="The Broad Institute Genomics Platform"/>
            <consortium name="The Broad Institute Genome Sequencing Center for Infectious Disease"/>
            <person name="Wu L."/>
            <person name="Ma J."/>
        </authorList>
    </citation>
    <scope>NUCLEOTIDE SEQUENCE [LARGE SCALE GENOMIC DNA]</scope>
    <source>
        <strain evidence="10">KCTC 32998</strain>
    </source>
</reference>
<sequence length="244" mass="26752">MLALPSLSIVIVVADARHRVADIIAETRRALVHASDLEFVVIDDATDDDTARGLVAMAAQDDRVRLYRQATPVGNDAALWQASSEAASEWIITLDAYGRDDPNDLPTMIADARHQGLTLVEGVPLGPHCRWRATMRRAGQAMGVAGPEGGKGGLRVVQREALLALPCVDRLQAFLPLLIRRGGGCVGSCPVNVRHVDQAPSASWRSAPSQRLADTRDWLGMWWLSRRWHAKRLSGRGRQRAYAR</sequence>
<dbReference type="Proteomes" id="UP000646745">
    <property type="component" value="Unassembled WGS sequence"/>
</dbReference>
<evidence type="ECO:0000256" key="5">
    <source>
        <dbReference type="ARBA" id="ARBA00022985"/>
    </source>
</evidence>
<dbReference type="PANTHER" id="PTHR48090">
    <property type="entry name" value="UNDECAPRENYL-PHOSPHATE 4-DEOXY-4-FORMAMIDO-L-ARABINOSE TRANSFERASE-RELATED"/>
    <property type="match status" value="1"/>
</dbReference>
<dbReference type="InterPro" id="IPR029044">
    <property type="entry name" value="Nucleotide-diphossugar_trans"/>
</dbReference>
<accession>A0ABQ3EDA4</accession>
<evidence type="ECO:0000313" key="10">
    <source>
        <dbReference type="Proteomes" id="UP000646745"/>
    </source>
</evidence>
<keyword evidence="1" id="KW-1003">Cell membrane</keyword>
<keyword evidence="4" id="KW-0812">Transmembrane</keyword>
<keyword evidence="7" id="KW-0472">Membrane</keyword>
<dbReference type="InterPro" id="IPR050256">
    <property type="entry name" value="Glycosyltransferase_2"/>
</dbReference>
<comment type="caution">
    <text evidence="9">The sequence shown here is derived from an EMBL/GenBank/DDBJ whole genome shotgun (WGS) entry which is preliminary data.</text>
</comment>
<feature type="domain" description="Glycosyltransferase 2-like" evidence="8">
    <location>
        <begin position="8"/>
        <end position="119"/>
    </location>
</feature>
<evidence type="ECO:0000256" key="7">
    <source>
        <dbReference type="ARBA" id="ARBA00023136"/>
    </source>
</evidence>
<keyword evidence="3" id="KW-0808">Transferase</keyword>
<evidence type="ECO:0000259" key="8">
    <source>
        <dbReference type="Pfam" id="PF00535"/>
    </source>
</evidence>
<dbReference type="GO" id="GO:0016757">
    <property type="term" value="F:glycosyltransferase activity"/>
    <property type="evidence" value="ECO:0007669"/>
    <property type="project" value="UniProtKB-KW"/>
</dbReference>
<organism evidence="9 10">
    <name type="scientific">Salinicola rhizosphaerae</name>
    <dbReference type="NCBI Taxonomy" id="1443141"/>
    <lineage>
        <taxon>Bacteria</taxon>
        <taxon>Pseudomonadati</taxon>
        <taxon>Pseudomonadota</taxon>
        <taxon>Gammaproteobacteria</taxon>
        <taxon>Oceanospirillales</taxon>
        <taxon>Halomonadaceae</taxon>
        <taxon>Salinicola</taxon>
    </lineage>
</organism>
<name>A0ABQ3EDA4_9GAMM</name>
<proteinExistence type="predicted"/>
<dbReference type="SUPFAM" id="SSF53448">
    <property type="entry name" value="Nucleotide-diphospho-sugar transferases"/>
    <property type="match status" value="1"/>
</dbReference>
<dbReference type="RefSeq" id="WP_189445469.1">
    <property type="nucleotide sequence ID" value="NZ_BMZI01000006.1"/>
</dbReference>
<protein>
    <submittedName>
        <fullName evidence="9">Dolichol-phosphate mannosyltransferase</fullName>
    </submittedName>
</protein>
<evidence type="ECO:0000256" key="6">
    <source>
        <dbReference type="ARBA" id="ARBA00022989"/>
    </source>
</evidence>
<dbReference type="EMBL" id="BMZI01000006">
    <property type="protein sequence ID" value="GHB28640.1"/>
    <property type="molecule type" value="Genomic_DNA"/>
</dbReference>